<sequence length="180" mass="19447">MLELRTARLILDAPREADIDAVLAACEDPETQRWIPLPAPYTRESAEYFVRSYCPHGLASGRYTVWALRESRTAPLAGVIEVRADETPGSASLGCWSVPAARGRGLVREGLIAVTRYALDPHGLGFTRLRWEHLLGNAASGRLAAAAGFVFDAGTAHTVEFHGERRAAVLGLLGRDGVRG</sequence>
<dbReference type="RefSeq" id="WP_348787854.1">
    <property type="nucleotide sequence ID" value="NZ_CP157390.1"/>
</dbReference>
<gene>
    <name evidence="2" type="ORF">AAME72_17740</name>
</gene>
<dbReference type="PANTHER" id="PTHR43441">
    <property type="entry name" value="RIBOSOMAL-PROTEIN-SERINE ACETYLTRANSFERASE"/>
    <property type="match status" value="1"/>
</dbReference>
<dbReference type="InterPro" id="IPR000182">
    <property type="entry name" value="GNAT_dom"/>
</dbReference>
<dbReference type="GO" id="GO:0005737">
    <property type="term" value="C:cytoplasm"/>
    <property type="evidence" value="ECO:0007669"/>
    <property type="project" value="TreeGrafter"/>
</dbReference>
<dbReference type="Pfam" id="PF13302">
    <property type="entry name" value="Acetyltransf_3"/>
    <property type="match status" value="1"/>
</dbReference>
<organism evidence="2">
    <name type="scientific">Leifsonia sp. NPDC080035</name>
    <dbReference type="NCBI Taxonomy" id="3143936"/>
    <lineage>
        <taxon>Bacteria</taxon>
        <taxon>Bacillati</taxon>
        <taxon>Actinomycetota</taxon>
        <taxon>Actinomycetes</taxon>
        <taxon>Micrococcales</taxon>
        <taxon>Microbacteriaceae</taxon>
        <taxon>Leifsonia</taxon>
    </lineage>
</organism>
<dbReference type="AlphaFoldDB" id="A0AAU7GAB2"/>
<reference evidence="2" key="1">
    <citation type="submission" date="2024-05" db="EMBL/GenBank/DDBJ databases">
        <title>The Natural Products Discovery Center: Release of the First 8490 Sequenced Strains for Exploring Actinobacteria Biosynthetic Diversity.</title>
        <authorList>
            <person name="Kalkreuter E."/>
            <person name="Kautsar S.A."/>
            <person name="Yang D."/>
            <person name="Bader C.D."/>
            <person name="Teijaro C.N."/>
            <person name="Fluegel L."/>
            <person name="Davis C.M."/>
            <person name="Simpson J.R."/>
            <person name="Lauterbach L."/>
            <person name="Steele A.D."/>
            <person name="Gui C."/>
            <person name="Meng S."/>
            <person name="Li G."/>
            <person name="Viehrig K."/>
            <person name="Ye F."/>
            <person name="Su P."/>
            <person name="Kiefer A.F."/>
            <person name="Nichols A."/>
            <person name="Cepeda A.J."/>
            <person name="Yan W."/>
            <person name="Fan B."/>
            <person name="Jiang Y."/>
            <person name="Adhikari A."/>
            <person name="Zheng C.-J."/>
            <person name="Schuster L."/>
            <person name="Cowan T.M."/>
            <person name="Smanski M.J."/>
            <person name="Chevrette M.G."/>
            <person name="de Carvalho L.P.S."/>
            <person name="Shen B."/>
        </authorList>
    </citation>
    <scope>NUCLEOTIDE SEQUENCE</scope>
    <source>
        <strain evidence="2">NPDC080035</strain>
    </source>
</reference>
<dbReference type="Gene3D" id="3.40.630.30">
    <property type="match status" value="1"/>
</dbReference>
<dbReference type="InterPro" id="IPR051908">
    <property type="entry name" value="Ribosomal_N-acetyltransferase"/>
</dbReference>
<dbReference type="PANTHER" id="PTHR43441:SF10">
    <property type="entry name" value="ACETYLTRANSFERASE"/>
    <property type="match status" value="1"/>
</dbReference>
<evidence type="ECO:0000259" key="1">
    <source>
        <dbReference type="Pfam" id="PF13302"/>
    </source>
</evidence>
<accession>A0AAU7GAB2</accession>
<dbReference type="EMBL" id="CP157390">
    <property type="protein sequence ID" value="XBM47891.1"/>
    <property type="molecule type" value="Genomic_DNA"/>
</dbReference>
<dbReference type="GO" id="GO:1990189">
    <property type="term" value="F:protein N-terminal-serine acetyltransferase activity"/>
    <property type="evidence" value="ECO:0007669"/>
    <property type="project" value="TreeGrafter"/>
</dbReference>
<evidence type="ECO:0000313" key="2">
    <source>
        <dbReference type="EMBL" id="XBM47891.1"/>
    </source>
</evidence>
<proteinExistence type="predicted"/>
<feature type="domain" description="N-acetyltransferase" evidence="1">
    <location>
        <begin position="8"/>
        <end position="150"/>
    </location>
</feature>
<protein>
    <submittedName>
        <fullName evidence="2">GNAT family N-acetyltransferase</fullName>
    </submittedName>
</protein>
<dbReference type="InterPro" id="IPR016181">
    <property type="entry name" value="Acyl_CoA_acyltransferase"/>
</dbReference>
<name>A0AAU7GAB2_9MICO</name>
<dbReference type="SUPFAM" id="SSF55729">
    <property type="entry name" value="Acyl-CoA N-acyltransferases (Nat)"/>
    <property type="match status" value="1"/>
</dbReference>
<dbReference type="GO" id="GO:0008999">
    <property type="term" value="F:protein-N-terminal-alanine acetyltransferase activity"/>
    <property type="evidence" value="ECO:0007669"/>
    <property type="project" value="TreeGrafter"/>
</dbReference>